<protein>
    <submittedName>
        <fullName evidence="5">Alpha/beta hydrolase</fullName>
    </submittedName>
</protein>
<name>A0ABX0VY42_9RHOB</name>
<keyword evidence="3" id="KW-0732">Signal</keyword>
<dbReference type="PANTHER" id="PTHR43798:SF33">
    <property type="entry name" value="HYDROLASE, PUTATIVE (AFU_ORTHOLOGUE AFUA_2G14860)-RELATED"/>
    <property type="match status" value="1"/>
</dbReference>
<evidence type="ECO:0000259" key="4">
    <source>
        <dbReference type="Pfam" id="PF12697"/>
    </source>
</evidence>
<evidence type="ECO:0000256" key="2">
    <source>
        <dbReference type="ARBA" id="ARBA00022801"/>
    </source>
</evidence>
<dbReference type="GO" id="GO:0016787">
    <property type="term" value="F:hydrolase activity"/>
    <property type="evidence" value="ECO:0007669"/>
    <property type="project" value="UniProtKB-KW"/>
</dbReference>
<evidence type="ECO:0000256" key="1">
    <source>
        <dbReference type="ARBA" id="ARBA00010088"/>
    </source>
</evidence>
<dbReference type="InterPro" id="IPR029058">
    <property type="entry name" value="AB_hydrolase_fold"/>
</dbReference>
<feature type="chain" id="PRO_5047189927" evidence="3">
    <location>
        <begin position="26"/>
        <end position="325"/>
    </location>
</feature>
<dbReference type="SUPFAM" id="SSF53474">
    <property type="entry name" value="alpha/beta-Hydrolases"/>
    <property type="match status" value="1"/>
</dbReference>
<dbReference type="Pfam" id="PF12697">
    <property type="entry name" value="Abhydrolase_6"/>
    <property type="match status" value="1"/>
</dbReference>
<dbReference type="InterPro" id="IPR050266">
    <property type="entry name" value="AB_hydrolase_sf"/>
</dbReference>
<evidence type="ECO:0000313" key="6">
    <source>
        <dbReference type="Proteomes" id="UP000709466"/>
    </source>
</evidence>
<evidence type="ECO:0000313" key="5">
    <source>
        <dbReference type="EMBL" id="NIY72911.1"/>
    </source>
</evidence>
<comment type="similarity">
    <text evidence="1">Belongs to the peptidase S33 family.</text>
</comment>
<organism evidence="5 6">
    <name type="scientific">Marivivens donghaensis</name>
    <dbReference type="NCBI Taxonomy" id="1699413"/>
    <lineage>
        <taxon>Bacteria</taxon>
        <taxon>Pseudomonadati</taxon>
        <taxon>Pseudomonadota</taxon>
        <taxon>Alphaproteobacteria</taxon>
        <taxon>Rhodobacterales</taxon>
        <taxon>Paracoccaceae</taxon>
        <taxon>Marivivens group</taxon>
        <taxon>Marivivens</taxon>
    </lineage>
</organism>
<gene>
    <name evidence="5" type="ORF">HCZ30_10770</name>
</gene>
<sequence>MTFLPSALKILLALIALLAASAVLTSCTASSRTKAWEERWPPEGEFIDVAGQPVHYVRMGNSGPQIVLIHGASGNTRDMEIGLGAALADRYQVLIFDRPGLGYTPTLAEGTDSGTPAEQADVLRQAAIALGFEKPIVLGHSYGGAVALAWVTYHPENAAALVDLAGAIYPWGGDVSTLYDAINTSVGSALLPPMINAFAPTSVMESAVEGVFEPEAAPEGYFDDIGVPLIARKESMRANALQVAHLDAALQVQSQQYGEITMPVEIMHGTEDTTVYLKIHSQALADLLPQANFTPIEGAGHMIHHTHISEVVAVIDRAAKDAGLN</sequence>
<evidence type="ECO:0000256" key="3">
    <source>
        <dbReference type="SAM" id="SignalP"/>
    </source>
</evidence>
<accession>A0ABX0VY42</accession>
<keyword evidence="2 5" id="KW-0378">Hydrolase</keyword>
<proteinExistence type="inferred from homology"/>
<dbReference type="PRINTS" id="PR00111">
    <property type="entry name" value="ABHYDROLASE"/>
</dbReference>
<dbReference type="InterPro" id="IPR000073">
    <property type="entry name" value="AB_hydrolase_1"/>
</dbReference>
<feature type="domain" description="AB hydrolase-1" evidence="4">
    <location>
        <begin position="66"/>
        <end position="313"/>
    </location>
</feature>
<reference evidence="5 6" key="1">
    <citation type="submission" date="2020-03" db="EMBL/GenBank/DDBJ databases">
        <title>Bacterial isolates of synthetic phycosphere.</title>
        <authorList>
            <person name="Fu H."/>
            <person name="Moran M.A."/>
        </authorList>
    </citation>
    <scope>NUCLEOTIDE SEQUENCE [LARGE SCALE GENOMIC DNA]</scope>
    <source>
        <strain evidence="5 6">HF1</strain>
    </source>
</reference>
<dbReference type="RefSeq" id="WP_167638294.1">
    <property type="nucleotide sequence ID" value="NZ_JAATOP010000006.1"/>
</dbReference>
<dbReference type="Gene3D" id="3.40.50.1820">
    <property type="entry name" value="alpha/beta hydrolase"/>
    <property type="match status" value="1"/>
</dbReference>
<comment type="caution">
    <text evidence="5">The sequence shown here is derived from an EMBL/GenBank/DDBJ whole genome shotgun (WGS) entry which is preliminary data.</text>
</comment>
<dbReference type="InterPro" id="IPR002410">
    <property type="entry name" value="Peptidase_S33"/>
</dbReference>
<dbReference type="Proteomes" id="UP000709466">
    <property type="component" value="Unassembled WGS sequence"/>
</dbReference>
<dbReference type="PRINTS" id="PR00793">
    <property type="entry name" value="PROAMNOPTASE"/>
</dbReference>
<dbReference type="PANTHER" id="PTHR43798">
    <property type="entry name" value="MONOACYLGLYCEROL LIPASE"/>
    <property type="match status" value="1"/>
</dbReference>
<keyword evidence="6" id="KW-1185">Reference proteome</keyword>
<feature type="signal peptide" evidence="3">
    <location>
        <begin position="1"/>
        <end position="25"/>
    </location>
</feature>
<dbReference type="EMBL" id="JAATOP010000006">
    <property type="protein sequence ID" value="NIY72911.1"/>
    <property type="molecule type" value="Genomic_DNA"/>
</dbReference>